<proteinExistence type="predicted"/>
<gene>
    <name evidence="2" type="primary">Dpse\GA31985</name>
    <name evidence="2" type="ORF">Dpse_GA31985</name>
</gene>
<reference evidence="2" key="1">
    <citation type="journal article" date="2005" name="Genome Res.">
        <title>Comparative genome sequencing of Drosophila pseudoobscura: chromosomal, gene, and cis-element evolution.</title>
        <authorList>
            <person name="Richards S."/>
            <person name="Liu Y."/>
            <person name="Bettencourt B.R."/>
            <person name="Hradecky P."/>
            <person name="Letovsky S."/>
            <person name="Nielsen R."/>
            <person name="Thornton K."/>
            <person name="Hubisz M.J."/>
            <person name="Chen R."/>
            <person name="Meisel R.P."/>
            <person name="Couronne O."/>
            <person name="Hua S."/>
            <person name="Smith M.A."/>
            <person name="Zhang P."/>
            <person name="Liu J."/>
            <person name="Bussemaker H.J."/>
            <person name="van Batenburg M.F."/>
            <person name="Howells S.L."/>
            <person name="Scherer S.E."/>
            <person name="Sodergren E."/>
            <person name="Matthews B.B."/>
            <person name="Crosby M.A."/>
            <person name="Schroeder A.J."/>
            <person name="Ortiz-Barrientos D."/>
            <person name="Rives C.M."/>
            <person name="Metzker M.L."/>
            <person name="Muzny D.M."/>
            <person name="Scott G."/>
            <person name="Steffen D."/>
            <person name="Wheeler D.A."/>
            <person name="Worley K.C."/>
            <person name="Havlak P."/>
            <person name="Durbin K.J."/>
            <person name="Egan A."/>
            <person name="Gill R."/>
            <person name="Hume J."/>
            <person name="Morgan M.B."/>
            <person name="Miner G."/>
            <person name="Hamilton C."/>
            <person name="Huang Y."/>
            <person name="Waldron L."/>
            <person name="Verduzco D."/>
            <person name="Clerc-Blankenburg K.P."/>
            <person name="Dubchak I."/>
            <person name="Noor M.A."/>
            <person name="Anderson W."/>
            <person name="White K.P."/>
            <person name="Clark A.G."/>
            <person name="Schaeffer S.W."/>
            <person name="Gelbart W."/>
            <person name="Weinstock G.M."/>
            <person name="Gibbs R.A."/>
        </authorList>
    </citation>
    <scope>NUCLEOTIDE SEQUENCE [LARGE SCALE GENOMIC DNA]</scope>
    <source>
        <strain evidence="2">MV2-25</strain>
    </source>
</reference>
<sequence length="188" mass="19180">MLLDSDPVGQDSKSLNRDGPPTQALQLQYLVLATVRFGGDLSLKEVELTAAIESIGDRPSIPDRVPLGLHAVPEPVRGRGMGKTSDEDPQSSVLHRLMPELAVPDVIGNGKGVCIGSGSSCFDVGYGDGAGVSGGDGVGVCTCVLCLLPLLVMAAPSSGLLPLTLIVTSTVDEGVVLVLVGLAVIVIV</sequence>
<feature type="region of interest" description="Disordered" evidence="1">
    <location>
        <begin position="66"/>
        <end position="90"/>
    </location>
</feature>
<dbReference type="AlphaFoldDB" id="A0A0R3P2I8"/>
<evidence type="ECO:0000256" key="1">
    <source>
        <dbReference type="SAM" id="MobiDB-lite"/>
    </source>
</evidence>
<name>A0A0R3P2I8_DROPS</name>
<dbReference type="EMBL" id="CH475671">
    <property type="protein sequence ID" value="KRT05222.1"/>
    <property type="molecule type" value="Genomic_DNA"/>
</dbReference>
<reference evidence="2" key="3">
    <citation type="journal article" date="2012" name="PLoS ONE">
        <title>Mind the gap: upgrading genomes with Pacific Biosciences RS long-read sequencing technology.</title>
        <authorList>
            <person name="English A.C."/>
            <person name="Richards S."/>
            <person name="Han Y."/>
            <person name="Wang M."/>
            <person name="Vee V."/>
            <person name="Qu J."/>
            <person name="Qin X."/>
            <person name="Muzny D.M."/>
            <person name="Reid J.G."/>
            <person name="Worley K.C."/>
            <person name="Gibbs R.A."/>
        </authorList>
    </citation>
    <scope>NUCLEOTIDE SEQUENCE</scope>
    <source>
        <strain evidence="2">MV2-25</strain>
    </source>
</reference>
<feature type="region of interest" description="Disordered" evidence="1">
    <location>
        <begin position="1"/>
        <end position="20"/>
    </location>
</feature>
<reference evidence="2" key="2">
    <citation type="journal article" date="2007" name="Nature">
        <title>Evolution of genes and genomes on the Drosophila phylogeny.</title>
        <authorList>
            <consortium name="Drosophila 12 Genomes Consortium"/>
            <person name="Clark A.G."/>
            <person name="Eisen M.B."/>
            <person name="Smith D.R."/>
            <person name="Bergman C.M."/>
            <person name="Oliver B."/>
            <person name="Markow T.A."/>
            <person name="Kaufman T.C."/>
            <person name="Kellis M."/>
            <person name="Gelbart W."/>
            <person name="Iyer V.N."/>
            <person name="Pollard D.A."/>
            <person name="Sackton T.B."/>
            <person name="Larracuente A.M."/>
            <person name="Singh N.D."/>
            <person name="Abad J.P."/>
            <person name="Abt D.N."/>
            <person name="Adryan B."/>
            <person name="Aguade M."/>
            <person name="Akashi H."/>
            <person name="Anderson W.W."/>
            <person name="Aquadro C.F."/>
            <person name="Ardell D.H."/>
            <person name="Arguello R."/>
            <person name="Artieri C.G."/>
            <person name="Barbash D.A."/>
            <person name="Barker D."/>
            <person name="Barsanti P."/>
            <person name="Batterham P."/>
            <person name="Batzoglou S."/>
            <person name="Begun D."/>
            <person name="Bhutkar A."/>
            <person name="Blanco E."/>
            <person name="Bosak S.A."/>
            <person name="Bradley R.K."/>
            <person name="Brand A.D."/>
            <person name="Brent M.R."/>
            <person name="Brooks A.N."/>
            <person name="Brown R.H."/>
            <person name="Butlin R.K."/>
            <person name="Caggese C."/>
            <person name="Calvi B.R."/>
            <person name="Bernardo de Carvalho A."/>
            <person name="Caspi A."/>
            <person name="Castrezana S."/>
            <person name="Celniker S.E."/>
            <person name="Chang J.L."/>
            <person name="Chapple C."/>
            <person name="Chatterji S."/>
            <person name="Chinwalla A."/>
            <person name="Civetta A."/>
            <person name="Clifton S.W."/>
            <person name="Comeron J.M."/>
            <person name="Costello J.C."/>
            <person name="Coyne J.A."/>
            <person name="Daub J."/>
            <person name="David R.G."/>
            <person name="Delcher A.L."/>
            <person name="Delehaunty K."/>
            <person name="Do C.B."/>
            <person name="Ebling H."/>
            <person name="Edwards K."/>
            <person name="Eickbush T."/>
            <person name="Evans J.D."/>
            <person name="Filipski A."/>
            <person name="Findeiss S."/>
            <person name="Freyhult E."/>
            <person name="Fulton L."/>
            <person name="Fulton R."/>
            <person name="Garcia A.C."/>
            <person name="Gardiner A."/>
            <person name="Garfield D.A."/>
            <person name="Garvin B.E."/>
            <person name="Gibson G."/>
            <person name="Gilbert D."/>
            <person name="Gnerre S."/>
            <person name="Godfrey J."/>
            <person name="Good R."/>
            <person name="Gotea V."/>
            <person name="Gravely B."/>
            <person name="Greenberg A.J."/>
            <person name="Griffiths-Jones S."/>
            <person name="Gross S."/>
            <person name="Guigo R."/>
            <person name="Gustafson E.A."/>
            <person name="Haerty W."/>
            <person name="Hahn M.W."/>
            <person name="Halligan D.L."/>
            <person name="Halpern A.L."/>
            <person name="Halter G.M."/>
            <person name="Han M.V."/>
            <person name="Heger A."/>
            <person name="Hillier L."/>
            <person name="Hinrichs A.S."/>
            <person name="Holmes I."/>
            <person name="Hoskins R.A."/>
            <person name="Hubisz M.J."/>
            <person name="Hultmark D."/>
            <person name="Huntley M.A."/>
            <person name="Jaffe D.B."/>
            <person name="Jagadeeshan S."/>
            <person name="Jeck W.R."/>
            <person name="Johnson J."/>
            <person name="Jones C.D."/>
            <person name="Jordan W.C."/>
            <person name="Karpen G.H."/>
            <person name="Kataoka E."/>
            <person name="Keightley P.D."/>
            <person name="Kheradpour P."/>
            <person name="Kirkness E.F."/>
            <person name="Koerich L.B."/>
            <person name="Kristiansen K."/>
            <person name="Kudrna D."/>
            <person name="Kulathinal R.J."/>
            <person name="Kumar S."/>
            <person name="Kwok R."/>
            <person name="Lander E."/>
            <person name="Langley C.H."/>
            <person name="Lapoint R."/>
            <person name="Lazzaro B.P."/>
            <person name="Lee S.J."/>
            <person name="Levesque L."/>
            <person name="Li R."/>
            <person name="Lin C.F."/>
            <person name="Lin M.F."/>
            <person name="Lindblad-Toh K."/>
            <person name="Llopart A."/>
            <person name="Long M."/>
            <person name="Low L."/>
            <person name="Lozovsky E."/>
            <person name="Lu J."/>
            <person name="Luo M."/>
            <person name="Machado C.A."/>
            <person name="Makalowski W."/>
            <person name="Marzo M."/>
            <person name="Matsuda M."/>
            <person name="Matzkin L."/>
            <person name="McAllister B."/>
            <person name="McBride C.S."/>
            <person name="McKernan B."/>
            <person name="McKernan K."/>
            <person name="Mendez-Lago M."/>
            <person name="Minx P."/>
            <person name="Mollenhauer M.U."/>
            <person name="Montooth K."/>
            <person name="Mount S.M."/>
            <person name="Mu X."/>
            <person name="Myers E."/>
            <person name="Negre B."/>
            <person name="Newfeld S."/>
            <person name="Nielsen R."/>
            <person name="Noor M.A."/>
            <person name="O'Grady P."/>
            <person name="Pachter L."/>
            <person name="Papaceit M."/>
            <person name="Parisi M.J."/>
            <person name="Parisi M."/>
            <person name="Parts L."/>
            <person name="Pedersen J.S."/>
            <person name="Pesole G."/>
            <person name="Phillippy A.M."/>
            <person name="Ponting C.P."/>
            <person name="Pop M."/>
            <person name="Porcelli D."/>
            <person name="Powell J.R."/>
            <person name="Prohaska S."/>
            <person name="Pruitt K."/>
            <person name="Puig M."/>
            <person name="Quesneville H."/>
            <person name="Ram K.R."/>
            <person name="Rand D."/>
            <person name="Rasmussen M.D."/>
            <person name="Reed L.K."/>
            <person name="Reenan R."/>
            <person name="Reily A."/>
            <person name="Remington K.A."/>
            <person name="Rieger T.T."/>
            <person name="Ritchie M.G."/>
            <person name="Robin C."/>
            <person name="Rogers Y.H."/>
            <person name="Rohde C."/>
            <person name="Rozas J."/>
            <person name="Rubenfield M.J."/>
            <person name="Ruiz A."/>
            <person name="Russo S."/>
            <person name="Salzberg S.L."/>
            <person name="Sanchez-Gracia A."/>
            <person name="Saranga D.J."/>
            <person name="Sato H."/>
            <person name="Schaeffer S.W."/>
            <person name="Schatz M.C."/>
            <person name="Schlenke T."/>
            <person name="Schwartz R."/>
            <person name="Segarra C."/>
            <person name="Singh R.S."/>
            <person name="Sirot L."/>
            <person name="Sirota M."/>
            <person name="Sisneros N.B."/>
            <person name="Smith C.D."/>
            <person name="Smith T.F."/>
            <person name="Spieth J."/>
            <person name="Stage D.E."/>
            <person name="Stark A."/>
            <person name="Stephan W."/>
            <person name="Strausberg R.L."/>
            <person name="Strempel S."/>
            <person name="Sturgill D."/>
            <person name="Sutton G."/>
            <person name="Sutton G.G."/>
            <person name="Tao W."/>
            <person name="Teichmann S."/>
            <person name="Tobari Y.N."/>
            <person name="Tomimura Y."/>
            <person name="Tsolas J.M."/>
            <person name="Valente V.L."/>
            <person name="Venter E."/>
            <person name="Venter J.C."/>
            <person name="Vicario S."/>
            <person name="Vieira F.G."/>
            <person name="Vilella A.J."/>
            <person name="Villasante A."/>
            <person name="Walenz B."/>
            <person name="Wang J."/>
            <person name="Wasserman M."/>
            <person name="Watts T."/>
            <person name="Wilson D."/>
            <person name="Wilson R.K."/>
            <person name="Wing R.A."/>
            <person name="Wolfner M.F."/>
            <person name="Wong A."/>
            <person name="Wong G.K."/>
            <person name="Wu C.I."/>
            <person name="Wu G."/>
            <person name="Yamamoto D."/>
            <person name="Yang H.P."/>
            <person name="Yang S.P."/>
            <person name="Yorke J.A."/>
            <person name="Yoshida K."/>
            <person name="Zdobnov E."/>
            <person name="Zhang P."/>
            <person name="Zhang Y."/>
            <person name="Zimin A.V."/>
            <person name="Baldwin J."/>
            <person name="Abdouelleil A."/>
            <person name="Abdulkadir J."/>
            <person name="Abebe A."/>
            <person name="Abera B."/>
            <person name="Abreu J."/>
            <person name="Acer S.C."/>
            <person name="Aftuck L."/>
            <person name="Alexander A."/>
            <person name="An P."/>
            <person name="Anderson E."/>
            <person name="Anderson S."/>
            <person name="Arachi H."/>
            <person name="Azer M."/>
            <person name="Bachantsang P."/>
            <person name="Barry A."/>
            <person name="Bayul T."/>
            <person name="Berlin A."/>
            <person name="Bessette D."/>
            <person name="Bloom T."/>
            <person name="Blye J."/>
            <person name="Boguslavskiy L."/>
            <person name="Bonnet C."/>
            <person name="Boukhgalter B."/>
            <person name="Bourzgui I."/>
            <person name="Brown A."/>
            <person name="Cahill P."/>
            <person name="Channer S."/>
            <person name="Cheshatsang Y."/>
            <person name="Chuda L."/>
            <person name="Citroen M."/>
            <person name="Collymore A."/>
            <person name="Cooke P."/>
            <person name="Costello M."/>
            <person name="D'Aco K."/>
            <person name="Daza R."/>
            <person name="De Haan G."/>
            <person name="DeGray S."/>
            <person name="DeMaso C."/>
            <person name="Dhargay N."/>
            <person name="Dooley K."/>
            <person name="Dooley E."/>
            <person name="Doricent M."/>
            <person name="Dorje P."/>
            <person name="Dorjee K."/>
            <person name="Dupes A."/>
            <person name="Elong R."/>
            <person name="Falk J."/>
            <person name="Farina A."/>
            <person name="Faro S."/>
            <person name="Ferguson D."/>
            <person name="Fisher S."/>
            <person name="Foley C.D."/>
            <person name="Franke A."/>
            <person name="Friedrich D."/>
            <person name="Gadbois L."/>
            <person name="Gearin G."/>
            <person name="Gearin C.R."/>
            <person name="Giannoukos G."/>
            <person name="Goode T."/>
            <person name="Graham J."/>
            <person name="Grandbois E."/>
            <person name="Grewal S."/>
            <person name="Gyaltsen K."/>
            <person name="Hafez N."/>
            <person name="Hagos B."/>
            <person name="Hall J."/>
            <person name="Henson C."/>
            <person name="Hollinger A."/>
            <person name="Honan T."/>
            <person name="Huard M.D."/>
            <person name="Hughes L."/>
            <person name="Hurhula B."/>
            <person name="Husby M.E."/>
            <person name="Kamat A."/>
            <person name="Kanga B."/>
            <person name="Kashin S."/>
            <person name="Khazanovich D."/>
            <person name="Kisner P."/>
            <person name="Lance K."/>
            <person name="Lara M."/>
            <person name="Lee W."/>
            <person name="Lennon N."/>
            <person name="Letendre F."/>
            <person name="LeVine R."/>
            <person name="Lipovsky A."/>
            <person name="Liu X."/>
            <person name="Liu J."/>
            <person name="Liu S."/>
            <person name="Lokyitsang T."/>
            <person name="Lokyitsang Y."/>
            <person name="Lubonja R."/>
            <person name="Lui A."/>
            <person name="MacDonald P."/>
            <person name="Magnisalis V."/>
            <person name="Maru K."/>
            <person name="Matthews C."/>
            <person name="McCusker W."/>
            <person name="McDonough S."/>
            <person name="Mehta T."/>
            <person name="Meldrim J."/>
            <person name="Meneus L."/>
            <person name="Mihai O."/>
            <person name="Mihalev A."/>
            <person name="Mihova T."/>
            <person name="Mittelman R."/>
            <person name="Mlenga V."/>
            <person name="Montmayeur A."/>
            <person name="Mulrain L."/>
            <person name="Navidi A."/>
            <person name="Naylor J."/>
            <person name="Negash T."/>
            <person name="Nguyen T."/>
            <person name="Nguyen N."/>
            <person name="Nicol R."/>
            <person name="Norbu C."/>
            <person name="Norbu N."/>
            <person name="Novod N."/>
            <person name="O'Neill B."/>
            <person name="Osman S."/>
            <person name="Markiewicz E."/>
            <person name="Oyono O.L."/>
            <person name="Patti C."/>
            <person name="Phunkhang P."/>
            <person name="Pierre F."/>
            <person name="Priest M."/>
            <person name="Raghuraman S."/>
            <person name="Rege F."/>
            <person name="Reyes R."/>
            <person name="Rise C."/>
            <person name="Rogov P."/>
            <person name="Ross K."/>
            <person name="Ryan E."/>
            <person name="Settipalli S."/>
            <person name="Shea T."/>
            <person name="Sherpa N."/>
            <person name="Shi L."/>
            <person name="Shih D."/>
            <person name="Sparrow T."/>
            <person name="Spaulding J."/>
            <person name="Stalker J."/>
            <person name="Stange-Thomann N."/>
            <person name="Stavropoulos S."/>
            <person name="Stone C."/>
            <person name="Strader C."/>
            <person name="Tesfaye S."/>
            <person name="Thomson T."/>
            <person name="Thoulutsang Y."/>
            <person name="Thoulutsang D."/>
            <person name="Topham K."/>
            <person name="Topping I."/>
            <person name="Tsamla T."/>
            <person name="Vassiliev H."/>
            <person name="Vo A."/>
            <person name="Wangchuk T."/>
            <person name="Wangdi T."/>
            <person name="Weiand M."/>
            <person name="Wilkinson J."/>
            <person name="Wilson A."/>
            <person name="Yadav S."/>
            <person name="Young G."/>
            <person name="Yu Q."/>
            <person name="Zembek L."/>
            <person name="Zhong D."/>
            <person name="Zimmer A."/>
            <person name="Zwirko Z."/>
            <person name="Jaffe D.B."/>
            <person name="Alvarez P."/>
            <person name="Brockman W."/>
            <person name="Butler J."/>
            <person name="Chin C."/>
            <person name="Gnerre S."/>
            <person name="Grabherr M."/>
            <person name="Kleber M."/>
            <person name="Mauceli E."/>
            <person name="MacCallum I."/>
        </authorList>
    </citation>
    <scope>NUCLEOTIDE SEQUENCE [LARGE SCALE GENOMIC DNA]</scope>
    <source>
        <strain evidence="2">MV2-25</strain>
    </source>
</reference>
<accession>A0A0R3P2I8</accession>
<dbReference type="Bgee" id="FBgn0272392">
    <property type="expression patterns" value="Expressed in female reproductive system and 2 other cell types or tissues"/>
</dbReference>
<protein>
    <submittedName>
        <fullName evidence="2">Uncharacterized protein</fullName>
    </submittedName>
</protein>
<organism evidence="2">
    <name type="scientific">Drosophila pseudoobscura pseudoobscura</name>
    <name type="common">Fruit fly</name>
    <dbReference type="NCBI Taxonomy" id="46245"/>
    <lineage>
        <taxon>Eukaryota</taxon>
        <taxon>Metazoa</taxon>
        <taxon>Ecdysozoa</taxon>
        <taxon>Arthropoda</taxon>
        <taxon>Hexapoda</taxon>
        <taxon>Insecta</taxon>
        <taxon>Pterygota</taxon>
        <taxon>Neoptera</taxon>
        <taxon>Endopterygota</taxon>
        <taxon>Diptera</taxon>
        <taxon>Brachycera</taxon>
        <taxon>Muscomorpha</taxon>
        <taxon>Ephydroidea</taxon>
        <taxon>Drosophilidae</taxon>
        <taxon>Drosophila</taxon>
        <taxon>Sophophora</taxon>
    </lineage>
</organism>
<evidence type="ECO:0000313" key="2">
    <source>
        <dbReference type="EMBL" id="KRT05222.1"/>
    </source>
</evidence>
<reference evidence="2" key="4">
    <citation type="submission" date="2015-11" db="EMBL/GenBank/DDBJ databases">
        <authorList>
            <consortium name="FlyBase"/>
        </authorList>
    </citation>
    <scope>NUCLEOTIDE SEQUENCE</scope>
    <source>
        <strain evidence="2">MV2-25</strain>
    </source>
</reference>